<comment type="caution">
    <text evidence="1">The sequence shown here is derived from an EMBL/GenBank/DDBJ whole genome shotgun (WGS) entry which is preliminary data.</text>
</comment>
<protein>
    <submittedName>
        <fullName evidence="1">Uncharacterized protein</fullName>
    </submittedName>
</protein>
<dbReference type="InterPro" id="IPR023381">
    <property type="entry name" value="YP001051499.1-like_dom_sf"/>
</dbReference>
<dbReference type="Gene3D" id="1.20.1590.10">
    <property type="entry name" value="YP_001051499.1 domain like"/>
    <property type="match status" value="1"/>
</dbReference>
<dbReference type="Proteomes" id="UP001595816">
    <property type="component" value="Unassembled WGS sequence"/>
</dbReference>
<dbReference type="RefSeq" id="WP_253761836.1">
    <property type="nucleotide sequence ID" value="NZ_JAMZDZ010000001.1"/>
</dbReference>
<sequence>MRDPIHDDAIREDLDDLGLRHFLDVRATVRPMLAGLAGRQRTAFAAAVADRLQHEHHQLPDQERAAIVCHWRPVLEVVWDGLCGRRDGKQSVAEVAEAVGAFYLSPAYQKPHDNPADAVDHAAMAAFYAAECYLHGCAEFAMWAGWRGFDYASVLAGDDRDWPHRKPPRVRLESWELAHPAIQAELDRQLTDLELLDEQGWTLDDTADGCRDLVDKLRGEA</sequence>
<proteinExistence type="predicted"/>
<evidence type="ECO:0000313" key="1">
    <source>
        <dbReference type="EMBL" id="MFC4133964.1"/>
    </source>
</evidence>
<reference evidence="2" key="1">
    <citation type="journal article" date="2019" name="Int. J. Syst. Evol. Microbiol.">
        <title>The Global Catalogue of Microorganisms (GCM) 10K type strain sequencing project: providing services to taxonomists for standard genome sequencing and annotation.</title>
        <authorList>
            <consortium name="The Broad Institute Genomics Platform"/>
            <consortium name="The Broad Institute Genome Sequencing Center for Infectious Disease"/>
            <person name="Wu L."/>
            <person name="Ma J."/>
        </authorList>
    </citation>
    <scope>NUCLEOTIDE SEQUENCE [LARGE SCALE GENOMIC DNA]</scope>
    <source>
        <strain evidence="2">CGMCC 4.7289</strain>
    </source>
</reference>
<gene>
    <name evidence="1" type="ORF">ACFOZ4_25410</name>
</gene>
<keyword evidence="2" id="KW-1185">Reference proteome</keyword>
<dbReference type="EMBL" id="JBHSAY010000015">
    <property type="protein sequence ID" value="MFC4133964.1"/>
    <property type="molecule type" value="Genomic_DNA"/>
</dbReference>
<organism evidence="1 2">
    <name type="scientific">Hamadaea flava</name>
    <dbReference type="NCBI Taxonomy" id="1742688"/>
    <lineage>
        <taxon>Bacteria</taxon>
        <taxon>Bacillati</taxon>
        <taxon>Actinomycetota</taxon>
        <taxon>Actinomycetes</taxon>
        <taxon>Micromonosporales</taxon>
        <taxon>Micromonosporaceae</taxon>
        <taxon>Hamadaea</taxon>
    </lineage>
</organism>
<name>A0ABV8LVV0_9ACTN</name>
<accession>A0ABV8LVV0</accession>
<evidence type="ECO:0000313" key="2">
    <source>
        <dbReference type="Proteomes" id="UP001595816"/>
    </source>
</evidence>